<dbReference type="HAMAP" id="MF_01152">
    <property type="entry name" value="DnaJ"/>
    <property type="match status" value="1"/>
</dbReference>
<dbReference type="SUPFAM" id="SSF49493">
    <property type="entry name" value="HSP40/DnaJ peptide-binding domain"/>
    <property type="match status" value="2"/>
</dbReference>
<dbReference type="PROSITE" id="PS00636">
    <property type="entry name" value="DNAJ_1"/>
    <property type="match status" value="1"/>
</dbReference>
<evidence type="ECO:0000256" key="1">
    <source>
        <dbReference type="ARBA" id="ARBA00022723"/>
    </source>
</evidence>
<gene>
    <name evidence="9" type="ORF">GSBLH_T00002061001</name>
</gene>
<dbReference type="OMA" id="SYEYETH"/>
<dbReference type="InterPro" id="IPR036410">
    <property type="entry name" value="HSP_DnaJ_Cys-rich_dom_sf"/>
</dbReference>
<evidence type="ECO:0000256" key="2">
    <source>
        <dbReference type="ARBA" id="ARBA00022737"/>
    </source>
</evidence>
<keyword evidence="1 5" id="KW-0479">Metal-binding</keyword>
<dbReference type="PROSITE" id="PS51188">
    <property type="entry name" value="ZF_CR"/>
    <property type="match status" value="1"/>
</dbReference>
<organism evidence="9">
    <name type="scientific">Blastocystis hominis</name>
    <dbReference type="NCBI Taxonomy" id="12968"/>
    <lineage>
        <taxon>Eukaryota</taxon>
        <taxon>Sar</taxon>
        <taxon>Stramenopiles</taxon>
        <taxon>Bigyra</taxon>
        <taxon>Opalozoa</taxon>
        <taxon>Opalinata</taxon>
        <taxon>Blastocystidae</taxon>
        <taxon>Blastocystis</taxon>
    </lineage>
</organism>
<keyword evidence="2" id="KW-0677">Repeat</keyword>
<accession>D8M1N7</accession>
<dbReference type="InParanoid" id="D8M1N7"/>
<dbReference type="FunFam" id="2.10.230.10:FF:000001">
    <property type="entry name" value="DnaJ subfamily A member 2"/>
    <property type="match status" value="1"/>
</dbReference>
<protein>
    <submittedName>
        <fullName evidence="9">Pam18</fullName>
    </submittedName>
</protein>
<dbReference type="PROSITE" id="PS50076">
    <property type="entry name" value="DNAJ_2"/>
    <property type="match status" value="1"/>
</dbReference>
<dbReference type="SUPFAM" id="SSF46565">
    <property type="entry name" value="Chaperone J-domain"/>
    <property type="match status" value="1"/>
</dbReference>
<dbReference type="GO" id="GO:0030544">
    <property type="term" value="F:Hsp70 protein binding"/>
    <property type="evidence" value="ECO:0007669"/>
    <property type="project" value="InterPro"/>
</dbReference>
<keyword evidence="3 5" id="KW-0863">Zinc-finger</keyword>
<dbReference type="InterPro" id="IPR044713">
    <property type="entry name" value="DNJA1/2-like"/>
</dbReference>
<feature type="compositionally biased region" description="Basic and acidic residues" evidence="6">
    <location>
        <begin position="402"/>
        <end position="489"/>
    </location>
</feature>
<name>D8M1N7_BLAHO</name>
<evidence type="ECO:0000259" key="8">
    <source>
        <dbReference type="PROSITE" id="PS51188"/>
    </source>
</evidence>
<keyword evidence="10" id="KW-1185">Reference proteome</keyword>
<dbReference type="Pfam" id="PF01556">
    <property type="entry name" value="DnaJ_C"/>
    <property type="match status" value="1"/>
</dbReference>
<dbReference type="CDD" id="cd06257">
    <property type="entry name" value="DnaJ"/>
    <property type="match status" value="1"/>
</dbReference>
<dbReference type="GeneID" id="24919268"/>
<feature type="domain" description="CR-type" evidence="8">
    <location>
        <begin position="175"/>
        <end position="259"/>
    </location>
</feature>
<dbReference type="GO" id="GO:0008270">
    <property type="term" value="F:zinc ion binding"/>
    <property type="evidence" value="ECO:0007669"/>
    <property type="project" value="UniProtKB-KW"/>
</dbReference>
<dbReference type="Gene3D" id="1.10.287.110">
    <property type="entry name" value="DnaJ domain"/>
    <property type="match status" value="1"/>
</dbReference>
<dbReference type="GO" id="GO:0006457">
    <property type="term" value="P:protein folding"/>
    <property type="evidence" value="ECO:0007669"/>
    <property type="project" value="InterPro"/>
</dbReference>
<feature type="zinc finger region" description="CR-type" evidence="5">
    <location>
        <begin position="175"/>
        <end position="259"/>
    </location>
</feature>
<feature type="domain" description="J" evidence="7">
    <location>
        <begin position="57"/>
        <end position="118"/>
    </location>
</feature>
<dbReference type="PANTHER" id="PTHR43888">
    <property type="entry name" value="DNAJ-LIKE-2, ISOFORM A-RELATED"/>
    <property type="match status" value="1"/>
</dbReference>
<dbReference type="GO" id="GO:0009408">
    <property type="term" value="P:response to heat"/>
    <property type="evidence" value="ECO:0007669"/>
    <property type="project" value="InterPro"/>
</dbReference>
<dbReference type="CDD" id="cd10747">
    <property type="entry name" value="DnaJ_C"/>
    <property type="match status" value="1"/>
</dbReference>
<dbReference type="Pfam" id="PF00226">
    <property type="entry name" value="DnaJ"/>
    <property type="match status" value="1"/>
</dbReference>
<evidence type="ECO:0000256" key="3">
    <source>
        <dbReference type="ARBA" id="ARBA00022771"/>
    </source>
</evidence>
<dbReference type="Proteomes" id="UP000008312">
    <property type="component" value="Unassembled WGS sequence"/>
</dbReference>
<reference evidence="9" key="1">
    <citation type="submission" date="2010-02" db="EMBL/GenBank/DDBJ databases">
        <title>Sequencing and annotation of the Blastocystis hominis genome.</title>
        <authorList>
            <person name="Wincker P."/>
        </authorList>
    </citation>
    <scope>NUCLEOTIDE SEQUENCE</scope>
    <source>
        <strain evidence="9">Singapore isolate B</strain>
    </source>
</reference>
<evidence type="ECO:0000313" key="10">
    <source>
        <dbReference type="Proteomes" id="UP000008312"/>
    </source>
</evidence>
<evidence type="ECO:0000313" key="9">
    <source>
        <dbReference type="EMBL" id="CBK21976.2"/>
    </source>
</evidence>
<sequence length="521" mass="58731">MFHFARSATRGLSNYLLGAMQARLLLRQSQNVFTRSLFGFGGSPGNMGCRGNPVDRKYYDLLEVKPDATTDEIKKAFRVQAMKHHPDRGGNIEKFKEVKEAYDVLSNEEKRQIYDQLGPDGLQQNEDVSYAEYANLNDILSSIFGDGMGGFSQRPTRTEDMVQRLPVTLDELYTGVRKDFAVNRNKICTECKGMGTTKPDAVKRCPRCNGKGFIIQTAVMMGMVTQTRTLCPECSGEGSSISSKDRCKSCRGRKIRREREEMSVTVRAGMSHGQKIVLRGAADQDPHLEAGDIVFYIDQIPHPVFRRRGNDLFVKQEVSLLESLTGASVTLDHLNGEKVRLVTQEGDLLAPGAVRCVDKLGMPLYNQPGAFGKLYVRFQVKFPTVLSKQQRDILRSVLAEQGEAKKPAAEEQGEAEKPKEEAKVETEKPKVEAKKEAKKETEKPKEETKAEAKEETEKPKEETKKETEKETEKPKEETKEESKEEKAAEPDSVEYVLQDCDQNLYGNPKLWDVESNHRIYD</sequence>
<dbReference type="PRINTS" id="PR00625">
    <property type="entry name" value="JDOMAIN"/>
</dbReference>
<dbReference type="InterPro" id="IPR001623">
    <property type="entry name" value="DnaJ_domain"/>
</dbReference>
<dbReference type="OrthoDB" id="550424at2759"/>
<evidence type="ECO:0000256" key="6">
    <source>
        <dbReference type="SAM" id="MobiDB-lite"/>
    </source>
</evidence>
<dbReference type="FunFam" id="2.60.260.20:FF:000003">
    <property type="entry name" value="DnaJ subfamily A member 2"/>
    <property type="match status" value="1"/>
</dbReference>
<dbReference type="SMART" id="SM00271">
    <property type="entry name" value="DnaJ"/>
    <property type="match status" value="1"/>
</dbReference>
<dbReference type="InterPro" id="IPR008971">
    <property type="entry name" value="HSP40/DnaJ_pept-bd"/>
</dbReference>
<dbReference type="InterPro" id="IPR002939">
    <property type="entry name" value="DnaJ_C"/>
</dbReference>
<dbReference type="AlphaFoldDB" id="D8M1N7"/>
<dbReference type="InterPro" id="IPR001305">
    <property type="entry name" value="HSP_DnaJ_Cys-rich_dom"/>
</dbReference>
<dbReference type="GO" id="GO:0005524">
    <property type="term" value="F:ATP binding"/>
    <property type="evidence" value="ECO:0007669"/>
    <property type="project" value="InterPro"/>
</dbReference>
<dbReference type="InterPro" id="IPR012724">
    <property type="entry name" value="DnaJ"/>
</dbReference>
<dbReference type="Gene3D" id="2.10.230.10">
    <property type="entry name" value="Heat shock protein DnaJ, cysteine-rich domain"/>
    <property type="match status" value="1"/>
</dbReference>
<evidence type="ECO:0000256" key="5">
    <source>
        <dbReference type="PROSITE-ProRule" id="PRU00546"/>
    </source>
</evidence>
<evidence type="ECO:0000259" key="7">
    <source>
        <dbReference type="PROSITE" id="PS50076"/>
    </source>
</evidence>
<dbReference type="GO" id="GO:0051082">
    <property type="term" value="F:unfolded protein binding"/>
    <property type="evidence" value="ECO:0007669"/>
    <property type="project" value="InterPro"/>
</dbReference>
<dbReference type="SUPFAM" id="SSF57938">
    <property type="entry name" value="DnaJ/Hsp40 cysteine-rich domain"/>
    <property type="match status" value="1"/>
</dbReference>
<proteinExistence type="inferred from homology"/>
<feature type="compositionally biased region" description="Basic and acidic residues" evidence="6">
    <location>
        <begin position="511"/>
        <end position="521"/>
    </location>
</feature>
<dbReference type="Gene3D" id="2.60.260.20">
    <property type="entry name" value="Urease metallochaperone UreE, N-terminal domain"/>
    <property type="match status" value="2"/>
</dbReference>
<evidence type="ECO:0000256" key="4">
    <source>
        <dbReference type="ARBA" id="ARBA00022833"/>
    </source>
</evidence>
<dbReference type="InterPro" id="IPR036869">
    <property type="entry name" value="J_dom_sf"/>
</dbReference>
<dbReference type="CDD" id="cd10719">
    <property type="entry name" value="DnaJ_zf"/>
    <property type="match status" value="1"/>
</dbReference>
<feature type="region of interest" description="Disordered" evidence="6">
    <location>
        <begin position="401"/>
        <end position="521"/>
    </location>
</feature>
<dbReference type="InterPro" id="IPR018253">
    <property type="entry name" value="DnaJ_domain_CS"/>
</dbReference>
<dbReference type="EMBL" id="FN668646">
    <property type="protein sequence ID" value="CBK21976.2"/>
    <property type="molecule type" value="Genomic_DNA"/>
</dbReference>
<dbReference type="Pfam" id="PF00684">
    <property type="entry name" value="DnaJ_CXXCXGXG"/>
    <property type="match status" value="1"/>
</dbReference>
<dbReference type="RefSeq" id="XP_012896024.1">
    <property type="nucleotide sequence ID" value="XM_013040570.1"/>
</dbReference>
<keyword evidence="4 5" id="KW-0862">Zinc</keyword>